<keyword evidence="2" id="KW-0349">Heme</keyword>
<keyword evidence="2" id="KW-0479">Metal-binding</keyword>
<evidence type="ECO:0000313" key="4">
    <source>
        <dbReference type="Proteomes" id="UP001589810"/>
    </source>
</evidence>
<organism evidence="3 4">
    <name type="scientific">Kutzneria chonburiensis</name>
    <dbReference type="NCBI Taxonomy" id="1483604"/>
    <lineage>
        <taxon>Bacteria</taxon>
        <taxon>Bacillati</taxon>
        <taxon>Actinomycetota</taxon>
        <taxon>Actinomycetes</taxon>
        <taxon>Pseudonocardiales</taxon>
        <taxon>Pseudonocardiaceae</taxon>
        <taxon>Kutzneria</taxon>
    </lineage>
</organism>
<evidence type="ECO:0000313" key="3">
    <source>
        <dbReference type="EMBL" id="MFC0542675.1"/>
    </source>
</evidence>
<dbReference type="RefSeq" id="WP_273941091.1">
    <property type="nucleotide sequence ID" value="NZ_CP097263.1"/>
</dbReference>
<dbReference type="PANTHER" id="PTHR46696">
    <property type="entry name" value="P450, PUTATIVE (EUROFUNG)-RELATED"/>
    <property type="match status" value="1"/>
</dbReference>
<dbReference type="SUPFAM" id="SSF48264">
    <property type="entry name" value="Cytochrome P450"/>
    <property type="match status" value="1"/>
</dbReference>
<evidence type="ECO:0000256" key="2">
    <source>
        <dbReference type="RuleBase" id="RU000461"/>
    </source>
</evidence>
<dbReference type="Gene3D" id="1.10.630.10">
    <property type="entry name" value="Cytochrome P450"/>
    <property type="match status" value="1"/>
</dbReference>
<name>A0ABV6MQT3_9PSEU</name>
<keyword evidence="4" id="KW-1185">Reference proteome</keyword>
<gene>
    <name evidence="3" type="ORF">ACFFH7_14355</name>
</gene>
<dbReference type="InterPro" id="IPR001128">
    <property type="entry name" value="Cyt_P450"/>
</dbReference>
<dbReference type="InterPro" id="IPR036396">
    <property type="entry name" value="Cyt_P450_sf"/>
</dbReference>
<evidence type="ECO:0000256" key="1">
    <source>
        <dbReference type="ARBA" id="ARBA00010617"/>
    </source>
</evidence>
<keyword evidence="2" id="KW-0408">Iron</keyword>
<dbReference type="PRINTS" id="PR00359">
    <property type="entry name" value="BP450"/>
</dbReference>
<dbReference type="PROSITE" id="PS00086">
    <property type="entry name" value="CYTOCHROME_P450"/>
    <property type="match status" value="1"/>
</dbReference>
<dbReference type="PRINTS" id="PR00385">
    <property type="entry name" value="P450"/>
</dbReference>
<dbReference type="InterPro" id="IPR002397">
    <property type="entry name" value="Cyt_P450_B"/>
</dbReference>
<keyword evidence="2" id="KW-0560">Oxidoreductase</keyword>
<accession>A0ABV6MQT3</accession>
<protein>
    <submittedName>
        <fullName evidence="3">Cytochrome P450</fullName>
    </submittedName>
</protein>
<dbReference type="CDD" id="cd11031">
    <property type="entry name" value="Cyp158A-like"/>
    <property type="match status" value="1"/>
</dbReference>
<keyword evidence="2" id="KW-0503">Monooxygenase</keyword>
<comment type="caution">
    <text evidence="3">The sequence shown here is derived from an EMBL/GenBank/DDBJ whole genome shotgun (WGS) entry which is preliminary data.</text>
</comment>
<dbReference type="PANTHER" id="PTHR46696:SF1">
    <property type="entry name" value="CYTOCHROME P450 YJIB-RELATED"/>
    <property type="match status" value="1"/>
</dbReference>
<dbReference type="Proteomes" id="UP001589810">
    <property type="component" value="Unassembled WGS sequence"/>
</dbReference>
<proteinExistence type="inferred from homology"/>
<dbReference type="InterPro" id="IPR017972">
    <property type="entry name" value="Cyt_P450_CS"/>
</dbReference>
<dbReference type="Pfam" id="PF00067">
    <property type="entry name" value="p450"/>
    <property type="match status" value="1"/>
</dbReference>
<sequence length="409" mass="44955">MPREPAEFTFPFHSSHPLDPPAEYAALRADEPVARATLPNGHRVWLVTRYEDVRTVFADGRLSRQAITAPGAPKILPIATGSKSIFVMDPPEHTRLRRLVANAFTTRQIERLRPRIAELADQMVGRMLEQGPPGDLIEHVAEPLPITVICQLLGVPERDRAVFRDWTEVMLSFTAHTPEQIRSAVGQLRGYLAELVAHKQRNPADDLLTSLVEARDEDDALSTEELLAFGQTMLVAGYHATSAEIAHAVLNLVSMPDAVARLAADPARLPVAIEELLRYSQAGGGVGPVRIATEPVRVGDVTIQPGEAVLPCINSANRDDTVFAQPDRLDLDRERNPHVAFGHGVHHCLGAQLGRVELQVVLETLLRRLGEFSLAVEPQELAWRTGTAFARPLSLPLRWRVSTKEGAAC</sequence>
<reference evidence="3 4" key="1">
    <citation type="submission" date="2024-09" db="EMBL/GenBank/DDBJ databases">
        <authorList>
            <person name="Sun Q."/>
            <person name="Mori K."/>
        </authorList>
    </citation>
    <scope>NUCLEOTIDE SEQUENCE [LARGE SCALE GENOMIC DNA]</scope>
    <source>
        <strain evidence="3 4">TBRC 1432</strain>
    </source>
</reference>
<dbReference type="EMBL" id="JBHLUD010000004">
    <property type="protein sequence ID" value="MFC0542675.1"/>
    <property type="molecule type" value="Genomic_DNA"/>
</dbReference>
<comment type="similarity">
    <text evidence="1 2">Belongs to the cytochrome P450 family.</text>
</comment>